<dbReference type="RefSeq" id="WP_115611834.1">
    <property type="nucleotide sequence ID" value="NZ_JBHLZC010000002.1"/>
</dbReference>
<dbReference type="EMBL" id="UFUW01000001">
    <property type="protein sequence ID" value="SUX23717.1"/>
    <property type="molecule type" value="Genomic_DNA"/>
</dbReference>
<keyword evidence="5 6" id="KW-0472">Membrane</keyword>
<proteinExistence type="inferred from homology"/>
<feature type="transmembrane region" description="Helical" evidence="6">
    <location>
        <begin position="93"/>
        <end position="109"/>
    </location>
</feature>
<organism evidence="7 8">
    <name type="scientific">Cardiobacterium valvarum</name>
    <dbReference type="NCBI Taxonomy" id="194702"/>
    <lineage>
        <taxon>Bacteria</taxon>
        <taxon>Pseudomonadati</taxon>
        <taxon>Pseudomonadota</taxon>
        <taxon>Gammaproteobacteria</taxon>
        <taxon>Cardiobacteriales</taxon>
        <taxon>Cardiobacteriaceae</taxon>
        <taxon>Cardiobacterium</taxon>
    </lineage>
</organism>
<dbReference type="GO" id="GO:0016020">
    <property type="term" value="C:membrane"/>
    <property type="evidence" value="ECO:0007669"/>
    <property type="project" value="UniProtKB-SubCell"/>
</dbReference>
<dbReference type="NCBIfam" id="TIGR00785">
    <property type="entry name" value="dass"/>
    <property type="match status" value="1"/>
</dbReference>
<feature type="transmembrane region" description="Helical" evidence="6">
    <location>
        <begin position="313"/>
        <end position="331"/>
    </location>
</feature>
<feature type="transmembrane region" description="Helical" evidence="6">
    <location>
        <begin position="226"/>
        <end position="252"/>
    </location>
</feature>
<reference evidence="7 8" key="1">
    <citation type="submission" date="2018-06" db="EMBL/GenBank/DDBJ databases">
        <authorList>
            <consortium name="Pathogen Informatics"/>
            <person name="Doyle S."/>
        </authorList>
    </citation>
    <scope>NUCLEOTIDE SEQUENCE [LARGE SCALE GENOMIC DNA]</scope>
    <source>
        <strain evidence="7 8">NCTC13294</strain>
    </source>
</reference>
<dbReference type="GO" id="GO:0022857">
    <property type="term" value="F:transmembrane transporter activity"/>
    <property type="evidence" value="ECO:0007669"/>
    <property type="project" value="InterPro"/>
</dbReference>
<evidence type="ECO:0000313" key="8">
    <source>
        <dbReference type="Proteomes" id="UP000254572"/>
    </source>
</evidence>
<evidence type="ECO:0000256" key="6">
    <source>
        <dbReference type="SAM" id="Phobius"/>
    </source>
</evidence>
<dbReference type="PIRSF" id="PIRSF002457">
    <property type="entry name" value="DASS"/>
    <property type="match status" value="1"/>
</dbReference>
<protein>
    <submittedName>
        <fullName evidence="7">Inner membrane protein ybhI</fullName>
    </submittedName>
</protein>
<dbReference type="OrthoDB" id="3170849at2"/>
<feature type="transmembrane region" description="Helical" evidence="6">
    <location>
        <begin position="281"/>
        <end position="301"/>
    </location>
</feature>
<name>A0A381EAD5_9GAMM</name>
<feature type="transmembrane region" description="Helical" evidence="6">
    <location>
        <begin position="465"/>
        <end position="485"/>
    </location>
</feature>
<evidence type="ECO:0000256" key="3">
    <source>
        <dbReference type="ARBA" id="ARBA00022692"/>
    </source>
</evidence>
<dbReference type="InterPro" id="IPR030676">
    <property type="entry name" value="CitT-rel"/>
</dbReference>
<dbReference type="PANTHER" id="PTHR42826">
    <property type="entry name" value="DICARBOXYLATE TRANSPORTER 2.1, CHLOROPLASTIC"/>
    <property type="match status" value="1"/>
</dbReference>
<feature type="transmembrane region" description="Helical" evidence="6">
    <location>
        <begin position="55"/>
        <end position="73"/>
    </location>
</feature>
<keyword evidence="8" id="KW-1185">Reference proteome</keyword>
<dbReference type="InterPro" id="IPR001898">
    <property type="entry name" value="SLC13A/DASS"/>
</dbReference>
<feature type="transmembrane region" description="Helical" evidence="6">
    <location>
        <begin position="343"/>
        <end position="366"/>
    </location>
</feature>
<gene>
    <name evidence="7" type="primary">ybhI_1</name>
    <name evidence="7" type="ORF">NCTC13294_01594</name>
</gene>
<comment type="subcellular location">
    <subcellularLocation>
        <location evidence="1">Membrane</location>
        <topology evidence="1">Multi-pass membrane protein</topology>
    </subcellularLocation>
</comment>
<accession>A0A381EAD5</accession>
<dbReference type="AlphaFoldDB" id="A0A381EAD5"/>
<feature type="transmembrane region" description="Helical" evidence="6">
    <location>
        <begin position="7"/>
        <end position="26"/>
    </location>
</feature>
<evidence type="ECO:0000256" key="1">
    <source>
        <dbReference type="ARBA" id="ARBA00004141"/>
    </source>
</evidence>
<dbReference type="Proteomes" id="UP000254572">
    <property type="component" value="Unassembled WGS sequence"/>
</dbReference>
<evidence type="ECO:0000313" key="7">
    <source>
        <dbReference type="EMBL" id="SUX23717.1"/>
    </source>
</evidence>
<comment type="similarity">
    <text evidence="2">Belongs to the SLC13A/DASS transporter (TC 2.A.47) family. DIT1 subfamily.</text>
</comment>
<evidence type="ECO:0000256" key="4">
    <source>
        <dbReference type="ARBA" id="ARBA00022989"/>
    </source>
</evidence>
<feature type="transmembrane region" description="Helical" evidence="6">
    <location>
        <begin position="378"/>
        <end position="398"/>
    </location>
</feature>
<evidence type="ECO:0000256" key="5">
    <source>
        <dbReference type="ARBA" id="ARBA00023136"/>
    </source>
</evidence>
<keyword evidence="3 6" id="KW-0812">Transmembrane</keyword>
<sequence>MAIKPIPTLIALAITLFIWFVLPVPAGVSENGWHLLALFAGTIAAIIGKALPLGAVSVIAVALVAITGVTVGADVKNPGAQAIKDALSSFSNPLIWLIVISIMVARGVIKTGLGERIGYYFIALFGKRTIGIAYALALSETVLAPITPSNTARGGGIIHPIMKSIAGAFDSDPGKGTQGRIGRYLALVNYNANPITSGMFITATAPNPLVVDAINKMVGSDFHMSWTTWAVAMFIPGMACILLMPLVLYFFYPPEIKKTPDATAFARQKLAALGKIKRDEWWMLGVFALLLCFWADIPFHLTHIAALKLNPTTTAFLGLGVLLVSGVLVWGDITAEKSAWDTLIWFGALVMMADWLNKLGIVSYFAGQIQGSIETLALPWFFSMILLALIYLYAHYVFASTTAHVSAMLAAFYSAGVTLGAPPLLFGLVLAAAGNLMMSLTHYATGTAPVIFSSGYATLGEWWKAGFISSVVNFTVWITVGMLWWKALGYY</sequence>
<dbReference type="Pfam" id="PF00939">
    <property type="entry name" value="Na_sulph_symp"/>
    <property type="match status" value="1"/>
</dbReference>
<evidence type="ECO:0000256" key="2">
    <source>
        <dbReference type="ARBA" id="ARBA00007349"/>
    </source>
</evidence>
<keyword evidence="4 6" id="KW-1133">Transmembrane helix</keyword>
<feature type="transmembrane region" description="Helical" evidence="6">
    <location>
        <begin position="410"/>
        <end position="433"/>
    </location>
</feature>